<name>A0AAW4L7I8_9BACT</name>
<evidence type="ECO:0000313" key="10">
    <source>
        <dbReference type="Proteomes" id="UP000811899"/>
    </source>
</evidence>
<dbReference type="EMBL" id="JAHCVJ010000001">
    <property type="protein sequence ID" value="MBT0663206.1"/>
    <property type="molecule type" value="Genomic_DNA"/>
</dbReference>
<evidence type="ECO:0000256" key="1">
    <source>
        <dbReference type="ARBA" id="ARBA00000085"/>
    </source>
</evidence>
<dbReference type="GO" id="GO:0030295">
    <property type="term" value="F:protein kinase activator activity"/>
    <property type="evidence" value="ECO:0007669"/>
    <property type="project" value="TreeGrafter"/>
</dbReference>
<dbReference type="SMART" id="SM00387">
    <property type="entry name" value="HATPase_c"/>
    <property type="match status" value="1"/>
</dbReference>
<accession>A0AAW4L7I8</accession>
<dbReference type="Pfam" id="PF02518">
    <property type="entry name" value="HATPase_c"/>
    <property type="match status" value="1"/>
</dbReference>
<keyword evidence="7" id="KW-0812">Transmembrane</keyword>
<protein>
    <recommendedName>
        <fullName evidence="2">histidine kinase</fullName>
        <ecNumber evidence="2">2.7.13.3</ecNumber>
    </recommendedName>
</protein>
<keyword evidence="7" id="KW-0472">Membrane</keyword>
<dbReference type="SMART" id="SM00388">
    <property type="entry name" value="HisKA"/>
    <property type="match status" value="1"/>
</dbReference>
<keyword evidence="4" id="KW-0808">Transferase</keyword>
<dbReference type="GO" id="GO:0007234">
    <property type="term" value="P:osmosensory signaling via phosphorelay pathway"/>
    <property type="evidence" value="ECO:0007669"/>
    <property type="project" value="TreeGrafter"/>
</dbReference>
<dbReference type="SUPFAM" id="SSF47384">
    <property type="entry name" value="Homodimeric domain of signal transducing histidine kinase"/>
    <property type="match status" value="1"/>
</dbReference>
<dbReference type="InterPro" id="IPR003594">
    <property type="entry name" value="HATPase_dom"/>
</dbReference>
<keyword evidence="3" id="KW-0597">Phosphoprotein</keyword>
<evidence type="ECO:0000313" key="9">
    <source>
        <dbReference type="EMBL" id="MBT0663206.1"/>
    </source>
</evidence>
<dbReference type="PANTHER" id="PTHR42878">
    <property type="entry name" value="TWO-COMPONENT HISTIDINE KINASE"/>
    <property type="match status" value="1"/>
</dbReference>
<keyword evidence="7" id="KW-1133">Transmembrane helix</keyword>
<evidence type="ECO:0000256" key="7">
    <source>
        <dbReference type="SAM" id="Phobius"/>
    </source>
</evidence>
<dbReference type="PANTHER" id="PTHR42878:SF15">
    <property type="entry name" value="BACTERIOPHYTOCHROME"/>
    <property type="match status" value="1"/>
</dbReference>
<keyword evidence="6" id="KW-0175">Coiled coil</keyword>
<sequence>MSRVGRRCDTIVALVLMSLQFPVPYVFGAGLQEGVASAKPHEMVCENSPALFWGIFAIVGFLVTIIALLVYVSIVRKRAARALEEKTLELEERVQERTSQLLETNRILTEEINSRAAAQEEISWLNEDLQRRTQALENANNELESFSYSVSHDLRAPLRHIEGFSRLLMEECEGNLDEHGKEYLHRVCKATKRMSMLIDDLLNLSKVTRGGMNCQYVDITKLGNEVVSDLRELQPERQVAFTIGEGMTAWGDLHLLRIVLVNFLGNAWKYTSKNDAAAVEFGCKTEDGEQVFFVKDNGVGFDMTYADRLFGTFQRLHHANEFEGTGIGLATVRRIISRHEGRTWGEGQPGIGSTFYFTLPLKIGAEHP</sequence>
<dbReference type="Proteomes" id="UP000811899">
    <property type="component" value="Unassembled WGS sequence"/>
</dbReference>
<dbReference type="CDD" id="cd00082">
    <property type="entry name" value="HisKA"/>
    <property type="match status" value="1"/>
</dbReference>
<reference evidence="9 10" key="1">
    <citation type="submission" date="2021-05" db="EMBL/GenBank/DDBJ databases">
        <title>The draft genome of Geobacter pelophilus DSM 12255.</title>
        <authorList>
            <person name="Xu Z."/>
            <person name="Masuda Y."/>
            <person name="Itoh H."/>
            <person name="Senoo K."/>
        </authorList>
    </citation>
    <scope>NUCLEOTIDE SEQUENCE [LARGE SCALE GENOMIC DNA]</scope>
    <source>
        <strain evidence="9 10">DSM 12255</strain>
    </source>
</reference>
<proteinExistence type="predicted"/>
<evidence type="ECO:0000256" key="2">
    <source>
        <dbReference type="ARBA" id="ARBA00012438"/>
    </source>
</evidence>
<dbReference type="InterPro" id="IPR036890">
    <property type="entry name" value="HATPase_C_sf"/>
</dbReference>
<feature type="domain" description="Histidine kinase" evidence="8">
    <location>
        <begin position="149"/>
        <end position="363"/>
    </location>
</feature>
<gene>
    <name evidence="9" type="ORF">KI809_02735</name>
</gene>
<dbReference type="AlphaFoldDB" id="A0AAW4L7I8"/>
<dbReference type="InterPro" id="IPR004358">
    <property type="entry name" value="Sig_transdc_His_kin-like_C"/>
</dbReference>
<dbReference type="PRINTS" id="PR00344">
    <property type="entry name" value="BCTRLSENSOR"/>
</dbReference>
<dbReference type="Gene3D" id="3.30.565.10">
    <property type="entry name" value="Histidine kinase-like ATPase, C-terminal domain"/>
    <property type="match status" value="1"/>
</dbReference>
<dbReference type="EC" id="2.7.13.3" evidence="2"/>
<comment type="caution">
    <text evidence="9">The sequence shown here is derived from an EMBL/GenBank/DDBJ whole genome shotgun (WGS) entry which is preliminary data.</text>
</comment>
<evidence type="ECO:0000256" key="4">
    <source>
        <dbReference type="ARBA" id="ARBA00022679"/>
    </source>
</evidence>
<keyword evidence="5" id="KW-0418">Kinase</keyword>
<comment type="catalytic activity">
    <reaction evidence="1">
        <text>ATP + protein L-histidine = ADP + protein N-phospho-L-histidine.</text>
        <dbReference type="EC" id="2.7.13.3"/>
    </reaction>
</comment>
<dbReference type="Pfam" id="PF00512">
    <property type="entry name" value="HisKA"/>
    <property type="match status" value="1"/>
</dbReference>
<evidence type="ECO:0000256" key="3">
    <source>
        <dbReference type="ARBA" id="ARBA00022553"/>
    </source>
</evidence>
<feature type="transmembrane region" description="Helical" evidence="7">
    <location>
        <begin position="52"/>
        <end position="74"/>
    </location>
</feature>
<dbReference type="InterPro" id="IPR050351">
    <property type="entry name" value="BphY/WalK/GraS-like"/>
</dbReference>
<keyword evidence="10" id="KW-1185">Reference proteome</keyword>
<dbReference type="FunFam" id="1.10.287.130:FF:000070">
    <property type="entry name" value="Histidine kinase sensor protein"/>
    <property type="match status" value="1"/>
</dbReference>
<dbReference type="FunFam" id="3.30.565.10:FF:000006">
    <property type="entry name" value="Sensor histidine kinase WalK"/>
    <property type="match status" value="1"/>
</dbReference>
<dbReference type="InterPro" id="IPR005467">
    <property type="entry name" value="His_kinase_dom"/>
</dbReference>
<dbReference type="InterPro" id="IPR003661">
    <property type="entry name" value="HisK_dim/P_dom"/>
</dbReference>
<dbReference type="GO" id="GO:0000155">
    <property type="term" value="F:phosphorelay sensor kinase activity"/>
    <property type="evidence" value="ECO:0007669"/>
    <property type="project" value="InterPro"/>
</dbReference>
<dbReference type="Gene3D" id="1.10.287.130">
    <property type="match status" value="1"/>
</dbReference>
<feature type="coiled-coil region" evidence="6">
    <location>
        <begin position="80"/>
        <end position="146"/>
    </location>
</feature>
<evidence type="ECO:0000259" key="8">
    <source>
        <dbReference type="PROSITE" id="PS50109"/>
    </source>
</evidence>
<dbReference type="GO" id="GO:0000156">
    <property type="term" value="F:phosphorelay response regulator activity"/>
    <property type="evidence" value="ECO:0007669"/>
    <property type="project" value="TreeGrafter"/>
</dbReference>
<dbReference type="InterPro" id="IPR036097">
    <property type="entry name" value="HisK_dim/P_sf"/>
</dbReference>
<evidence type="ECO:0000256" key="5">
    <source>
        <dbReference type="ARBA" id="ARBA00022777"/>
    </source>
</evidence>
<dbReference type="PROSITE" id="PS50109">
    <property type="entry name" value="HIS_KIN"/>
    <property type="match status" value="1"/>
</dbReference>
<evidence type="ECO:0000256" key="6">
    <source>
        <dbReference type="SAM" id="Coils"/>
    </source>
</evidence>
<organism evidence="9 10">
    <name type="scientific">Geoanaerobacter pelophilus</name>
    <dbReference type="NCBI Taxonomy" id="60036"/>
    <lineage>
        <taxon>Bacteria</taxon>
        <taxon>Pseudomonadati</taxon>
        <taxon>Thermodesulfobacteriota</taxon>
        <taxon>Desulfuromonadia</taxon>
        <taxon>Geobacterales</taxon>
        <taxon>Geobacteraceae</taxon>
        <taxon>Geoanaerobacter</taxon>
    </lineage>
</organism>
<dbReference type="SUPFAM" id="SSF55874">
    <property type="entry name" value="ATPase domain of HSP90 chaperone/DNA topoisomerase II/histidine kinase"/>
    <property type="match status" value="1"/>
</dbReference>